<dbReference type="AlphaFoldDB" id="A0P072"/>
<name>A0P072_ROSAI</name>
<accession>A0P072</accession>
<sequence length="71" mass="8312">MSFDIARRWDASIPGVTFRKEETFETAGMTTSVRRHEQTCGVMRFRRFNFGKSAEIHRSHKMVLARDSEFA</sequence>
<reference evidence="1 2" key="1">
    <citation type="submission" date="2006-05" db="EMBL/GenBank/DDBJ databases">
        <authorList>
            <person name="King G."/>
            <person name="Ferriera S."/>
            <person name="Johnson J."/>
            <person name="Kravitz S."/>
            <person name="Beeson K."/>
            <person name="Sutton G."/>
            <person name="Rogers Y.-H."/>
            <person name="Friedman R."/>
            <person name="Frazier M."/>
            <person name="Venter J.C."/>
        </authorList>
    </citation>
    <scope>NUCLEOTIDE SEQUENCE [LARGE SCALE GENOMIC DNA]</scope>
    <source>
        <strain evidence="2">ATCC 25650 / DSM 13394 / JCM 20685 / NBRC 16684 / NCIMB 2208 / IAM 12614 / B1</strain>
    </source>
</reference>
<proteinExistence type="predicted"/>
<evidence type="ECO:0000313" key="2">
    <source>
        <dbReference type="Proteomes" id="UP000004848"/>
    </source>
</evidence>
<dbReference type="EMBL" id="AAUW01000020">
    <property type="protein sequence ID" value="EAV41480.1"/>
    <property type="molecule type" value="Genomic_DNA"/>
</dbReference>
<dbReference type="Proteomes" id="UP000004848">
    <property type="component" value="Unassembled WGS sequence"/>
</dbReference>
<evidence type="ECO:0000313" key="1">
    <source>
        <dbReference type="EMBL" id="EAV41480.1"/>
    </source>
</evidence>
<protein>
    <submittedName>
        <fullName evidence="1">Uncharacterized protein</fullName>
    </submittedName>
</protein>
<organism evidence="1 2">
    <name type="scientific">Roseibium aggregatum (strain ATCC 25650 / DSM 13394 / JCM 20685 / NBRC 16684 / NCIMB 2208 / IAM 12614 / B1)</name>
    <name type="common">Stappia aggregata</name>
    <dbReference type="NCBI Taxonomy" id="384765"/>
    <lineage>
        <taxon>Bacteria</taxon>
        <taxon>Pseudomonadati</taxon>
        <taxon>Pseudomonadota</taxon>
        <taxon>Alphaproteobacteria</taxon>
        <taxon>Hyphomicrobiales</taxon>
        <taxon>Stappiaceae</taxon>
        <taxon>Roseibium</taxon>
    </lineage>
</organism>
<comment type="caution">
    <text evidence="1">The sequence shown here is derived from an EMBL/GenBank/DDBJ whole genome shotgun (WGS) entry which is preliminary data.</text>
</comment>
<gene>
    <name evidence="1" type="ORF">SIAM614_30256</name>
</gene>